<feature type="repeat" description="TPR" evidence="1">
    <location>
        <begin position="542"/>
        <end position="575"/>
    </location>
</feature>
<dbReference type="PANTHER" id="PTHR21581:SF6">
    <property type="entry name" value="TRAFFICKING PROTEIN PARTICLE COMPLEX SUBUNIT 12"/>
    <property type="match status" value="1"/>
</dbReference>
<proteinExistence type="predicted"/>
<feature type="compositionally biased region" description="Polar residues" evidence="2">
    <location>
        <begin position="111"/>
        <end position="125"/>
    </location>
</feature>
<dbReference type="PROSITE" id="PS50005">
    <property type="entry name" value="TPR"/>
    <property type="match status" value="1"/>
</dbReference>
<evidence type="ECO:0000313" key="3">
    <source>
        <dbReference type="EMBL" id="KAF9327495.1"/>
    </source>
</evidence>
<feature type="region of interest" description="Disordered" evidence="2">
    <location>
        <begin position="1"/>
        <end position="146"/>
    </location>
</feature>
<dbReference type="GO" id="GO:0005794">
    <property type="term" value="C:Golgi apparatus"/>
    <property type="evidence" value="ECO:0007669"/>
    <property type="project" value="TreeGrafter"/>
</dbReference>
<evidence type="ECO:0000256" key="1">
    <source>
        <dbReference type="PROSITE-ProRule" id="PRU00339"/>
    </source>
</evidence>
<dbReference type="Gene3D" id="1.25.40.10">
    <property type="entry name" value="Tetratricopeptide repeat domain"/>
    <property type="match status" value="1"/>
</dbReference>
<feature type="compositionally biased region" description="Polar residues" evidence="2">
    <location>
        <begin position="258"/>
        <end position="272"/>
    </location>
</feature>
<dbReference type="InterPro" id="IPR019734">
    <property type="entry name" value="TPR_rpt"/>
</dbReference>
<gene>
    <name evidence="3" type="primary">TRAPPC12</name>
    <name evidence="3" type="ORF">BG006_009197</name>
</gene>
<feature type="region of interest" description="Disordered" evidence="2">
    <location>
        <begin position="159"/>
        <end position="185"/>
    </location>
</feature>
<dbReference type="Proteomes" id="UP000696485">
    <property type="component" value="Unassembled WGS sequence"/>
</dbReference>
<protein>
    <submittedName>
        <fullName evidence="3">Trafficking protein particle complex subunit 12</fullName>
    </submittedName>
</protein>
<evidence type="ECO:0000256" key="2">
    <source>
        <dbReference type="SAM" id="MobiDB-lite"/>
    </source>
</evidence>
<dbReference type="AlphaFoldDB" id="A0A9P5VJI6"/>
<dbReference type="Pfam" id="PF13432">
    <property type="entry name" value="TPR_16"/>
    <property type="match status" value="2"/>
</dbReference>
<feature type="compositionally biased region" description="Low complexity" evidence="2">
    <location>
        <begin position="159"/>
        <end position="177"/>
    </location>
</feature>
<feature type="compositionally biased region" description="Low complexity" evidence="2">
    <location>
        <begin position="39"/>
        <end position="50"/>
    </location>
</feature>
<dbReference type="GO" id="GO:0030008">
    <property type="term" value="C:TRAPP complex"/>
    <property type="evidence" value="ECO:0007669"/>
    <property type="project" value="TreeGrafter"/>
</dbReference>
<comment type="caution">
    <text evidence="3">The sequence shown here is derived from an EMBL/GenBank/DDBJ whole genome shotgun (WGS) entry which is preliminary data.</text>
</comment>
<name>A0A9P5VJI6_9FUNG</name>
<keyword evidence="4" id="KW-1185">Reference proteome</keyword>
<feature type="region of interest" description="Disordered" evidence="2">
    <location>
        <begin position="253"/>
        <end position="272"/>
    </location>
</feature>
<reference evidence="3" key="1">
    <citation type="journal article" date="2020" name="Fungal Divers.">
        <title>Resolving the Mortierellaceae phylogeny through synthesis of multi-gene phylogenetics and phylogenomics.</title>
        <authorList>
            <person name="Vandepol N."/>
            <person name="Liber J."/>
            <person name="Desiro A."/>
            <person name="Na H."/>
            <person name="Kennedy M."/>
            <person name="Barry K."/>
            <person name="Grigoriev I.V."/>
            <person name="Miller A.N."/>
            <person name="O'Donnell K."/>
            <person name="Stajich J.E."/>
            <person name="Bonito G."/>
        </authorList>
    </citation>
    <scope>NUCLEOTIDE SEQUENCE</scope>
    <source>
        <strain evidence="3">NVP1</strain>
    </source>
</reference>
<dbReference type="InterPro" id="IPR011990">
    <property type="entry name" value="TPR-like_helical_dom_sf"/>
</dbReference>
<feature type="compositionally biased region" description="Low complexity" evidence="2">
    <location>
        <begin position="58"/>
        <end position="80"/>
    </location>
</feature>
<dbReference type="PANTHER" id="PTHR21581">
    <property type="entry name" value="D-ALANYL-D-ALANINE CARBOXYPEPTIDASE"/>
    <property type="match status" value="1"/>
</dbReference>
<keyword evidence="1" id="KW-0802">TPR repeat</keyword>
<feature type="compositionally biased region" description="Pro residues" evidence="2">
    <location>
        <begin position="12"/>
        <end position="28"/>
    </location>
</feature>
<dbReference type="EMBL" id="JAAAUY010000659">
    <property type="protein sequence ID" value="KAF9327495.1"/>
    <property type="molecule type" value="Genomic_DNA"/>
</dbReference>
<accession>A0A9P5VJI6</accession>
<evidence type="ECO:0000313" key="4">
    <source>
        <dbReference type="Proteomes" id="UP000696485"/>
    </source>
</evidence>
<organism evidence="3 4">
    <name type="scientific">Podila minutissima</name>
    <dbReference type="NCBI Taxonomy" id="64525"/>
    <lineage>
        <taxon>Eukaryota</taxon>
        <taxon>Fungi</taxon>
        <taxon>Fungi incertae sedis</taxon>
        <taxon>Mucoromycota</taxon>
        <taxon>Mortierellomycotina</taxon>
        <taxon>Mortierellomycetes</taxon>
        <taxon>Mortierellales</taxon>
        <taxon>Mortierellaceae</taxon>
        <taxon>Podila</taxon>
    </lineage>
</organism>
<sequence length="698" mass="77212">MSRIVPFEDPLLHPPTPPISQPNEPPAPAAVQVDDGPIPFNSASQSSPSVFSPPPQLPFRGQTPSSQPSNPRSSTSSNSNKGLANENEPQPASFVDPLGAALEEDARDRPTSPSINTIVANSSIPTEIPTHMASPPLPNRPSSIGGTSFSAFQAFASALQPPTTSGTPTTDSPLGTPNPNVPLDEGFARKDPIELGLEDPAQGSNTPTNQWAKRHSIGISTHPSGMSMGVSIDQGDLVRQDLKSPDQEYLRSPIPASHFSSPTAQSPQNFNRPQQPLYIKPADQTIEQVMSPGFNVPPSPMRREGLPVLNTPNMFHDITMSDSLNDLMVKHIPAEHRVLRDWNALTEAEQRQGSRAEILYDLTINNSWRVMTRYTRAQILSTPPDQILDLINLWYVRLLALVKLGQYEMAQAELDQLGNLRGPQYRFESYPPDMFTTARYGQEGSPRKGSMVPFELFVLKARLQGHLGDIYEAIDQLYDLIMRCKKFEAVCRVGGDTAGVHQWQDLTGQLHLLVLNYLVELKDLPSATKHARDLAVRYPHDTNFHSGLGRLYLQLGDLDQAEKVFKNVEDMVKKHPEHIHFKLQLIMNKALLAVTQGHWQVAKSAFEEVLVYEPENLAATNNLAVCELYAGQVDGSISRLENLMFAYPASAGASEPLVFNMATLYELRTEGSLRRKQQMMLEVSKWAGDQFNVGMFKI</sequence>
<dbReference type="SUPFAM" id="SSF48452">
    <property type="entry name" value="TPR-like"/>
    <property type="match status" value="1"/>
</dbReference>